<dbReference type="PANTHER" id="PTHR37816:SF3">
    <property type="entry name" value="MODULATES DNA TOPOLOGY"/>
    <property type="match status" value="1"/>
</dbReference>
<dbReference type="AlphaFoldDB" id="A0A370GNX8"/>
<evidence type="ECO:0000313" key="1">
    <source>
        <dbReference type="EMBL" id="RDI45435.1"/>
    </source>
</evidence>
<dbReference type="GO" id="GO:0016301">
    <property type="term" value="F:kinase activity"/>
    <property type="evidence" value="ECO:0007669"/>
    <property type="project" value="UniProtKB-KW"/>
</dbReference>
<keyword evidence="1" id="KW-0418">Kinase</keyword>
<evidence type="ECO:0000313" key="2">
    <source>
        <dbReference type="Proteomes" id="UP000255326"/>
    </source>
</evidence>
<accession>A0A370GNX8</accession>
<keyword evidence="1" id="KW-0808">Transferase</keyword>
<dbReference type="InterPro" id="IPR052922">
    <property type="entry name" value="Cytidylate_Kinase-2"/>
</dbReference>
<dbReference type="Proteomes" id="UP000255326">
    <property type="component" value="Unassembled WGS sequence"/>
</dbReference>
<dbReference type="EMBL" id="QQAY01000002">
    <property type="protein sequence ID" value="RDI45435.1"/>
    <property type="molecule type" value="Genomic_DNA"/>
</dbReference>
<organism evidence="1 2">
    <name type="scientific">Falsibacillus pallidus</name>
    <dbReference type="NCBI Taxonomy" id="493781"/>
    <lineage>
        <taxon>Bacteria</taxon>
        <taxon>Bacillati</taxon>
        <taxon>Bacillota</taxon>
        <taxon>Bacilli</taxon>
        <taxon>Bacillales</taxon>
        <taxon>Bacillaceae</taxon>
        <taxon>Falsibacillus</taxon>
    </lineage>
</organism>
<dbReference type="OrthoDB" id="1201990at2"/>
<sequence>MKKIMVVGISAGVGKSTFAKKIGDLLDIPVHHLDRHFWKPGWAQATFEEFRGAQEEILEHDRWIIEGNYTATYDMRAEQADTIIYLELPRYVCIYRVFKRFFKNIGRTRPDLGPDCKEKIDWPFLKFIWTTYYPRKAQMQKRFTAFQSLGKDKTIVELKNKKEIADYLQSLEKNIK</sequence>
<dbReference type="Gene3D" id="3.40.50.300">
    <property type="entry name" value="P-loop containing nucleotide triphosphate hydrolases"/>
    <property type="match status" value="1"/>
</dbReference>
<keyword evidence="2" id="KW-1185">Reference proteome</keyword>
<dbReference type="CDD" id="cd01983">
    <property type="entry name" value="SIMIBI"/>
    <property type="match status" value="1"/>
</dbReference>
<protein>
    <submittedName>
        <fullName evidence="1">Adenylate kinase family enzyme</fullName>
    </submittedName>
</protein>
<dbReference type="SUPFAM" id="SSF52540">
    <property type="entry name" value="P-loop containing nucleoside triphosphate hydrolases"/>
    <property type="match status" value="1"/>
</dbReference>
<proteinExistence type="predicted"/>
<name>A0A370GNX8_9BACI</name>
<dbReference type="RefSeq" id="WP_114744301.1">
    <property type="nucleotide sequence ID" value="NZ_QQAY01000002.1"/>
</dbReference>
<reference evidence="1 2" key="1">
    <citation type="submission" date="2018-07" db="EMBL/GenBank/DDBJ databases">
        <title>Genomic Encyclopedia of Type Strains, Phase IV (KMG-IV): sequencing the most valuable type-strain genomes for metagenomic binning, comparative biology and taxonomic classification.</title>
        <authorList>
            <person name="Goeker M."/>
        </authorList>
    </citation>
    <scope>NUCLEOTIDE SEQUENCE [LARGE SCALE GENOMIC DNA]</scope>
    <source>
        <strain evidence="1 2">DSM 25281</strain>
    </source>
</reference>
<dbReference type="InterPro" id="IPR027417">
    <property type="entry name" value="P-loop_NTPase"/>
</dbReference>
<dbReference type="PANTHER" id="PTHR37816">
    <property type="entry name" value="YALI0E33011P"/>
    <property type="match status" value="1"/>
</dbReference>
<gene>
    <name evidence="1" type="ORF">DFR59_10260</name>
</gene>
<comment type="caution">
    <text evidence="1">The sequence shown here is derived from an EMBL/GenBank/DDBJ whole genome shotgun (WGS) entry which is preliminary data.</text>
</comment>